<keyword evidence="7" id="KW-0445">Lipid transport</keyword>
<evidence type="ECO:0000313" key="11">
    <source>
        <dbReference type="Proteomes" id="UP001583193"/>
    </source>
</evidence>
<dbReference type="InterPro" id="IPR003172">
    <property type="entry name" value="ML_dom"/>
</dbReference>
<dbReference type="EMBL" id="JAVDPF010000002">
    <property type="protein sequence ID" value="KAL1885660.1"/>
    <property type="molecule type" value="Genomic_DNA"/>
</dbReference>
<organism evidence="10 11">
    <name type="scientific">Paecilomyces lecythidis</name>
    <dbReference type="NCBI Taxonomy" id="3004212"/>
    <lineage>
        <taxon>Eukaryota</taxon>
        <taxon>Fungi</taxon>
        <taxon>Dikarya</taxon>
        <taxon>Ascomycota</taxon>
        <taxon>Pezizomycotina</taxon>
        <taxon>Eurotiomycetes</taxon>
        <taxon>Eurotiomycetidae</taxon>
        <taxon>Eurotiales</taxon>
        <taxon>Thermoascaceae</taxon>
        <taxon>Paecilomyces</taxon>
    </lineage>
</organism>
<dbReference type="PANTHER" id="PTHR11306">
    <property type="entry name" value="NIEMANN PICK TYPE C2 PROTEIN NPC2-RELATED"/>
    <property type="match status" value="1"/>
</dbReference>
<comment type="subunit">
    <text evidence="3">Monomer.</text>
</comment>
<feature type="signal peptide" evidence="8">
    <location>
        <begin position="1"/>
        <end position="21"/>
    </location>
</feature>
<evidence type="ECO:0000256" key="4">
    <source>
        <dbReference type="ARBA" id="ARBA00016056"/>
    </source>
</evidence>
<dbReference type="InterPro" id="IPR014756">
    <property type="entry name" value="Ig_E-set"/>
</dbReference>
<keyword evidence="11" id="KW-1185">Reference proteome</keyword>
<dbReference type="SUPFAM" id="SSF81296">
    <property type="entry name" value="E set domains"/>
    <property type="match status" value="1"/>
</dbReference>
<evidence type="ECO:0000256" key="7">
    <source>
        <dbReference type="ARBA" id="ARBA00023055"/>
    </source>
</evidence>
<evidence type="ECO:0000256" key="1">
    <source>
        <dbReference type="ARBA" id="ARBA00002053"/>
    </source>
</evidence>
<dbReference type="SMART" id="SM00737">
    <property type="entry name" value="ML"/>
    <property type="match status" value="1"/>
</dbReference>
<gene>
    <name evidence="10" type="primary">NPC2</name>
    <name evidence="10" type="ORF">Plec18167_001155</name>
</gene>
<feature type="domain" description="MD-2-related lipid-recognition" evidence="9">
    <location>
        <begin position="50"/>
        <end position="171"/>
    </location>
</feature>
<sequence>MKLLSTTAALLLLVAPLSTSARSLSFFDLNQQSPITTADKAFPVDGDNPLTYCSDPSNNILQIDSVDLSPNPPQPGQTLTIVAKGTFREKVEEGSKVLLQVKYGLIRLINQEADLCEQIENVDLHCPLEKGEMTFTKDVELPKEIPPGKYSVLADVYTEDKRKITCLEATDIVFNR</sequence>
<feature type="chain" id="PRO_5045713558" description="Phosphatidylglycerol/phosphatidylinositol transfer protein" evidence="8">
    <location>
        <begin position="22"/>
        <end position="176"/>
    </location>
</feature>
<evidence type="ECO:0000256" key="2">
    <source>
        <dbReference type="ARBA" id="ARBA00006370"/>
    </source>
</evidence>
<dbReference type="CDD" id="cd00917">
    <property type="entry name" value="PG-PI_TP"/>
    <property type="match status" value="1"/>
</dbReference>
<dbReference type="Proteomes" id="UP001583193">
    <property type="component" value="Unassembled WGS sequence"/>
</dbReference>
<evidence type="ECO:0000256" key="3">
    <source>
        <dbReference type="ARBA" id="ARBA00011245"/>
    </source>
</evidence>
<keyword evidence="6 8" id="KW-0732">Signal</keyword>
<accession>A0ABR3YCE9</accession>
<reference evidence="10 11" key="1">
    <citation type="journal article" date="2024" name="IMA Fungus">
        <title>IMA Genome - F19 : A genome assembly and annotation guide to empower mycologists, including annotated draft genome sequences of Ceratocystis pirilliformis, Diaporthe australafricana, Fusarium ophioides, Paecilomyces lecythidis, and Sporothrix stenoceras.</title>
        <authorList>
            <person name="Aylward J."/>
            <person name="Wilson A.M."/>
            <person name="Visagie C.M."/>
            <person name="Spraker J."/>
            <person name="Barnes I."/>
            <person name="Buitendag C."/>
            <person name="Ceriani C."/>
            <person name="Del Mar Angel L."/>
            <person name="du Plessis D."/>
            <person name="Fuchs T."/>
            <person name="Gasser K."/>
            <person name="Kramer D."/>
            <person name="Li W."/>
            <person name="Munsamy K."/>
            <person name="Piso A."/>
            <person name="Price J.L."/>
            <person name="Sonnekus B."/>
            <person name="Thomas C."/>
            <person name="van der Nest A."/>
            <person name="van Dijk A."/>
            <person name="van Heerden A."/>
            <person name="van Vuuren N."/>
            <person name="Yilmaz N."/>
            <person name="Duong T.A."/>
            <person name="van der Merwe N.A."/>
            <person name="Wingfield M.J."/>
            <person name="Wingfield B.D."/>
        </authorList>
    </citation>
    <scope>NUCLEOTIDE SEQUENCE [LARGE SCALE GENOMIC DNA]</scope>
    <source>
        <strain evidence="10 11">CMW 18167</strain>
    </source>
</reference>
<dbReference type="InterPro" id="IPR033917">
    <property type="entry name" value="ML_PG-PI_TP"/>
</dbReference>
<protein>
    <recommendedName>
        <fullName evidence="4">Phosphatidylglycerol/phosphatidylinositol transfer protein</fullName>
    </recommendedName>
</protein>
<evidence type="ECO:0000259" key="9">
    <source>
        <dbReference type="SMART" id="SM00737"/>
    </source>
</evidence>
<dbReference type="Gene3D" id="2.60.40.770">
    <property type="match status" value="1"/>
</dbReference>
<evidence type="ECO:0000256" key="5">
    <source>
        <dbReference type="ARBA" id="ARBA00022448"/>
    </source>
</evidence>
<name>A0ABR3YCE9_9EURO</name>
<comment type="caution">
    <text evidence="10">The sequence shown here is derived from an EMBL/GenBank/DDBJ whole genome shotgun (WGS) entry which is preliminary data.</text>
</comment>
<evidence type="ECO:0000256" key="6">
    <source>
        <dbReference type="ARBA" id="ARBA00022729"/>
    </source>
</evidence>
<dbReference type="Pfam" id="PF02221">
    <property type="entry name" value="E1_DerP2_DerF2"/>
    <property type="match status" value="1"/>
</dbReference>
<evidence type="ECO:0000313" key="10">
    <source>
        <dbReference type="EMBL" id="KAL1885660.1"/>
    </source>
</evidence>
<evidence type="ECO:0000256" key="8">
    <source>
        <dbReference type="SAM" id="SignalP"/>
    </source>
</evidence>
<comment type="function">
    <text evidence="1">Catalyzes the intermembrane transfer of phosphatidylglycerol and phosphatidylinositol.</text>
</comment>
<keyword evidence="5" id="KW-0813">Transport</keyword>
<dbReference type="PANTHER" id="PTHR11306:SF0">
    <property type="entry name" value="PHOSPHATIDYLGLYCEROL_PHOSPHATIDYLINOSITOL TRANSFER PROTEIN"/>
    <property type="match status" value="1"/>
</dbReference>
<dbReference type="InterPro" id="IPR039670">
    <property type="entry name" value="NPC2-like"/>
</dbReference>
<proteinExistence type="inferred from homology"/>
<comment type="similarity">
    <text evidence="2">Belongs to the NPC2 family.</text>
</comment>